<sequence>MLIALDSYGFRISPRKGLTGKCQICGNPVKAYCGNIIVHHWKHVAELNCDPWKEHESEWHRSWKNEFPKDWQEVIMNKGNNKHIADVKTKNGLVLELQNSSISSSTIEEREDFYGNIIWLINAKPFQDNFKHFSIVKSKLLELERSKYYSLSYNQKEESKIIKDLKEKIDDLKSDYTNLSYEVPSLERLRTEIIELNSNIEKTLSSYLTQKYLFSRILNEFSSKEKEAILSIRSQKELRNTEILDCKKTLQKIESFPNAEVPGFDHYKIIPHTAVSSSSFNKCRLVEKATKDSLFPFTLPFQSKEEFEQISSNKNYILIIDLNEVLVNIHQTINSLSLELKQLEKAENNYLRSMEVQLTDFLEVELKKCLSNLKARKDKIKQVNQSIDTLQNELKRQKENEEDERELEITQQEEMYELEKNEIMTRFKGQFYYKWKHRRQSWKYAKGRIFVDFKSHISELVSDTTLRKLSKNDFVHLIKNWK</sequence>
<reference evidence="2" key="1">
    <citation type="submission" date="2022-10" db="EMBL/GenBank/DDBJ databases">
        <title>Algoriphagus sp. a novel bacteria isolate from halophytes salicornia europaea.</title>
        <authorList>
            <person name="Peng Y."/>
            <person name="Jiang L."/>
            <person name="Lee J."/>
        </authorList>
    </citation>
    <scope>NUCLEOTIDE SEQUENCE</scope>
    <source>
        <strain evidence="2">TR-M5</strain>
    </source>
</reference>
<keyword evidence="1" id="KW-0175">Coiled coil</keyword>
<dbReference type="RefSeq" id="WP_264807601.1">
    <property type="nucleotide sequence ID" value="NZ_CP110226.1"/>
</dbReference>
<keyword evidence="3" id="KW-1185">Reference proteome</keyword>
<evidence type="ECO:0000313" key="3">
    <source>
        <dbReference type="Proteomes" id="UP001163156"/>
    </source>
</evidence>
<dbReference type="Proteomes" id="UP001163156">
    <property type="component" value="Chromosome"/>
</dbReference>
<evidence type="ECO:0000313" key="2">
    <source>
        <dbReference type="EMBL" id="UZD21147.1"/>
    </source>
</evidence>
<dbReference type="EMBL" id="CP110226">
    <property type="protein sequence ID" value="UZD21147.1"/>
    <property type="molecule type" value="Genomic_DNA"/>
</dbReference>
<proteinExistence type="predicted"/>
<feature type="coiled-coil region" evidence="1">
    <location>
        <begin position="326"/>
        <end position="415"/>
    </location>
</feature>
<gene>
    <name evidence="2" type="ORF">OM944_10725</name>
</gene>
<accession>A0ABY6MBX7</accession>
<feature type="coiled-coil region" evidence="1">
    <location>
        <begin position="155"/>
        <end position="206"/>
    </location>
</feature>
<organism evidence="2 3">
    <name type="scientific">Algoriphagus halophytocola</name>
    <dbReference type="NCBI Taxonomy" id="2991499"/>
    <lineage>
        <taxon>Bacteria</taxon>
        <taxon>Pseudomonadati</taxon>
        <taxon>Bacteroidota</taxon>
        <taxon>Cytophagia</taxon>
        <taxon>Cytophagales</taxon>
        <taxon>Cyclobacteriaceae</taxon>
        <taxon>Algoriphagus</taxon>
    </lineage>
</organism>
<evidence type="ECO:0008006" key="4">
    <source>
        <dbReference type="Google" id="ProtNLM"/>
    </source>
</evidence>
<evidence type="ECO:0000256" key="1">
    <source>
        <dbReference type="SAM" id="Coils"/>
    </source>
</evidence>
<protein>
    <recommendedName>
        <fullName evidence="4">Competence protein</fullName>
    </recommendedName>
</protein>
<name>A0ABY6MBX7_9BACT</name>